<dbReference type="EC" id="6.3.2.10" evidence="10 11"/>
<dbReference type="SUPFAM" id="SSF53623">
    <property type="entry name" value="MurD-like peptide ligases, catalytic domain"/>
    <property type="match status" value="1"/>
</dbReference>
<evidence type="ECO:0000259" key="14">
    <source>
        <dbReference type="Pfam" id="PF08245"/>
    </source>
</evidence>
<dbReference type="GO" id="GO:0009252">
    <property type="term" value="P:peptidoglycan biosynthetic process"/>
    <property type="evidence" value="ECO:0007669"/>
    <property type="project" value="UniProtKB-UniRule"/>
</dbReference>
<feature type="domain" description="Mur ligase C-terminal" evidence="13">
    <location>
        <begin position="320"/>
        <end position="443"/>
    </location>
</feature>
<dbReference type="PANTHER" id="PTHR43024:SF1">
    <property type="entry name" value="UDP-N-ACETYLMURAMOYL-TRIPEPTIDE--D-ALANYL-D-ALANINE LIGASE"/>
    <property type="match status" value="1"/>
</dbReference>
<evidence type="ECO:0000256" key="10">
    <source>
        <dbReference type="HAMAP-Rule" id="MF_02019"/>
    </source>
</evidence>
<evidence type="ECO:0000256" key="7">
    <source>
        <dbReference type="ARBA" id="ARBA00022984"/>
    </source>
</evidence>
<comment type="similarity">
    <text evidence="10">Belongs to the MurCDEF family. MurF subfamily.</text>
</comment>
<dbReference type="SUPFAM" id="SSF63418">
    <property type="entry name" value="MurE/MurF N-terminal domain"/>
    <property type="match status" value="1"/>
</dbReference>
<dbReference type="GO" id="GO:0005524">
    <property type="term" value="F:ATP binding"/>
    <property type="evidence" value="ECO:0007669"/>
    <property type="project" value="UniProtKB-UniRule"/>
</dbReference>
<evidence type="ECO:0000256" key="9">
    <source>
        <dbReference type="ARBA" id="ARBA00023316"/>
    </source>
</evidence>
<dbReference type="InterPro" id="IPR036615">
    <property type="entry name" value="Mur_ligase_C_dom_sf"/>
</dbReference>
<sequence>MIERSLGEISRMLKAELCDKAYDSHMIKGVSTDSRTIQEGNLYIPLVGEVFDGRLFIKECEDKKAAAFLIDKDYKIKNNISIPYIRVDDTLKALQALAKAYRNELSSTKIIGITGSNGKTTTKDLLYEVLKKKFKVQKTIGNLNNEIGVPKTILSLREDCEVAIVEMGTDSFGDISLTTSIVKPDIALITNIGDSHLEKLKTKEGILKAKMEIVEGLNPEGYFIYNGDDPTIKKDISLYTIKQKKISFGENDDNDFVVKDVGEKLAKVSFSHDGDVYEIPLLGSHNVYNGGACLLISSLLGLSKEQIKEGLLEVTPANNRSRIIEFDGFDVLDDCYKSNPQSLRSGLNTTKMLGGYDNKILVLGDMLELGESEKDLHYQVGKEIDPKDVHYCLFFGELSYYMYQGALENFPKNRLFHFTSKNDLIDKLKSLITRSSLVFVKGSHGMHMEEIIESISKLKL</sequence>
<dbReference type="InterPro" id="IPR036565">
    <property type="entry name" value="Mur-like_cat_sf"/>
</dbReference>
<dbReference type="GO" id="GO:0008360">
    <property type="term" value="P:regulation of cell shape"/>
    <property type="evidence" value="ECO:0007669"/>
    <property type="project" value="UniProtKB-KW"/>
</dbReference>
<dbReference type="AlphaFoldDB" id="A0A133KGB9"/>
<comment type="caution">
    <text evidence="15">The sequence shown here is derived from an EMBL/GenBank/DDBJ whole genome shotgun (WGS) entry which is preliminary data.</text>
</comment>
<keyword evidence="3 10" id="KW-0132">Cell division</keyword>
<keyword evidence="4 10" id="KW-0547">Nucleotide-binding</keyword>
<evidence type="ECO:0000256" key="4">
    <source>
        <dbReference type="ARBA" id="ARBA00022741"/>
    </source>
</evidence>
<reference evidence="16" key="1">
    <citation type="submission" date="2016-01" db="EMBL/GenBank/DDBJ databases">
        <authorList>
            <person name="Mitreva M."/>
            <person name="Pepin K.H."/>
            <person name="Mihindukulasuriya K.A."/>
            <person name="Fulton R."/>
            <person name="Fronick C."/>
            <person name="O'Laughlin M."/>
            <person name="Miner T."/>
            <person name="Herter B."/>
            <person name="Rosa B.A."/>
            <person name="Cordes M."/>
            <person name="Tomlinson C."/>
            <person name="Wollam A."/>
            <person name="Palsikar V.B."/>
            <person name="Mardis E.R."/>
            <person name="Wilson R.K."/>
        </authorList>
    </citation>
    <scope>NUCLEOTIDE SEQUENCE [LARGE SCALE GENOMIC DNA]</scope>
    <source>
        <strain evidence="16">MJR8151</strain>
    </source>
</reference>
<dbReference type="NCBIfam" id="TIGR01143">
    <property type="entry name" value="murF"/>
    <property type="match status" value="1"/>
</dbReference>
<evidence type="ECO:0000256" key="3">
    <source>
        <dbReference type="ARBA" id="ARBA00022618"/>
    </source>
</evidence>
<dbReference type="GO" id="GO:0071555">
    <property type="term" value="P:cell wall organization"/>
    <property type="evidence" value="ECO:0007669"/>
    <property type="project" value="UniProtKB-KW"/>
</dbReference>
<keyword evidence="6 10" id="KW-0133">Cell shape</keyword>
<dbReference type="Gene3D" id="3.40.1390.10">
    <property type="entry name" value="MurE/MurF, N-terminal domain"/>
    <property type="match status" value="1"/>
</dbReference>
<dbReference type="Pfam" id="PF08245">
    <property type="entry name" value="Mur_ligase_M"/>
    <property type="match status" value="1"/>
</dbReference>
<evidence type="ECO:0000256" key="6">
    <source>
        <dbReference type="ARBA" id="ARBA00022960"/>
    </source>
</evidence>
<evidence type="ECO:0000259" key="12">
    <source>
        <dbReference type="Pfam" id="PF01225"/>
    </source>
</evidence>
<accession>A0A133KGB9</accession>
<dbReference type="Pfam" id="PF01225">
    <property type="entry name" value="Mur_ligase"/>
    <property type="match status" value="1"/>
</dbReference>
<feature type="domain" description="Mur ligase N-terminal catalytic" evidence="12">
    <location>
        <begin position="27"/>
        <end position="102"/>
    </location>
</feature>
<evidence type="ECO:0000313" key="16">
    <source>
        <dbReference type="Proteomes" id="UP000070383"/>
    </source>
</evidence>
<evidence type="ECO:0000256" key="2">
    <source>
        <dbReference type="ARBA" id="ARBA00022598"/>
    </source>
</evidence>
<dbReference type="Proteomes" id="UP000070383">
    <property type="component" value="Unassembled WGS sequence"/>
</dbReference>
<organism evidence="15 16">
    <name type="scientific">Anaerococcus tetradius</name>
    <dbReference type="NCBI Taxonomy" id="33036"/>
    <lineage>
        <taxon>Bacteria</taxon>
        <taxon>Bacillati</taxon>
        <taxon>Bacillota</taxon>
        <taxon>Tissierellia</taxon>
        <taxon>Tissierellales</taxon>
        <taxon>Peptoniphilaceae</taxon>
        <taxon>Anaerococcus</taxon>
    </lineage>
</organism>
<dbReference type="HAMAP" id="MF_02019">
    <property type="entry name" value="MurF"/>
    <property type="match status" value="1"/>
</dbReference>
<comment type="subcellular location">
    <subcellularLocation>
        <location evidence="10 11">Cytoplasm</location>
    </subcellularLocation>
</comment>
<evidence type="ECO:0000256" key="8">
    <source>
        <dbReference type="ARBA" id="ARBA00023306"/>
    </source>
</evidence>
<keyword evidence="2 10" id="KW-0436">Ligase</keyword>
<dbReference type="InterPro" id="IPR004101">
    <property type="entry name" value="Mur_ligase_C"/>
</dbReference>
<evidence type="ECO:0000259" key="13">
    <source>
        <dbReference type="Pfam" id="PF02875"/>
    </source>
</evidence>
<keyword evidence="5 10" id="KW-0067">ATP-binding</keyword>
<keyword evidence="8 10" id="KW-0131">Cell cycle</keyword>
<comment type="pathway">
    <text evidence="10 11">Cell wall biogenesis; peptidoglycan biosynthesis.</text>
</comment>
<evidence type="ECO:0000256" key="11">
    <source>
        <dbReference type="RuleBase" id="RU004136"/>
    </source>
</evidence>
<feature type="binding site" evidence="10">
    <location>
        <begin position="115"/>
        <end position="121"/>
    </location>
    <ligand>
        <name>ATP</name>
        <dbReference type="ChEBI" id="CHEBI:30616"/>
    </ligand>
</feature>
<dbReference type="RefSeq" id="WP_060929127.1">
    <property type="nucleotide sequence ID" value="NZ_CAMPUE010000002.1"/>
</dbReference>
<dbReference type="GO" id="GO:0051301">
    <property type="term" value="P:cell division"/>
    <property type="evidence" value="ECO:0007669"/>
    <property type="project" value="UniProtKB-KW"/>
</dbReference>
<dbReference type="PANTHER" id="PTHR43024">
    <property type="entry name" value="UDP-N-ACETYLMURAMOYL-TRIPEPTIDE--D-ALANYL-D-ALANINE LIGASE"/>
    <property type="match status" value="1"/>
</dbReference>
<comment type="catalytic activity">
    <reaction evidence="10 11">
        <text>D-alanyl-D-alanine + UDP-N-acetyl-alpha-D-muramoyl-L-alanyl-gamma-D-glutamyl-meso-2,6-diaminopimelate + ATP = UDP-N-acetyl-alpha-D-muramoyl-L-alanyl-gamma-D-glutamyl-meso-2,6-diaminopimeloyl-D-alanyl-D-alanine + ADP + phosphate + H(+)</text>
        <dbReference type="Rhea" id="RHEA:28374"/>
        <dbReference type="ChEBI" id="CHEBI:15378"/>
        <dbReference type="ChEBI" id="CHEBI:30616"/>
        <dbReference type="ChEBI" id="CHEBI:43474"/>
        <dbReference type="ChEBI" id="CHEBI:57822"/>
        <dbReference type="ChEBI" id="CHEBI:61386"/>
        <dbReference type="ChEBI" id="CHEBI:83905"/>
        <dbReference type="ChEBI" id="CHEBI:456216"/>
        <dbReference type="EC" id="6.3.2.10"/>
    </reaction>
</comment>
<dbReference type="STRING" id="33036.HMPREF3200_00581"/>
<keyword evidence="7 10" id="KW-0573">Peptidoglycan synthesis</keyword>
<dbReference type="Gene3D" id="3.40.1190.10">
    <property type="entry name" value="Mur-like, catalytic domain"/>
    <property type="match status" value="1"/>
</dbReference>
<dbReference type="SUPFAM" id="SSF53244">
    <property type="entry name" value="MurD-like peptide ligases, peptide-binding domain"/>
    <property type="match status" value="1"/>
</dbReference>
<evidence type="ECO:0000256" key="1">
    <source>
        <dbReference type="ARBA" id="ARBA00022490"/>
    </source>
</evidence>
<gene>
    <name evidence="10" type="primary">murF</name>
    <name evidence="15" type="ORF">HMPREF3200_00581</name>
</gene>
<protein>
    <recommendedName>
        <fullName evidence="10 11">UDP-N-acetylmuramoyl-tripeptide--D-alanyl-D-alanine ligase</fullName>
        <ecNumber evidence="10 11">6.3.2.10</ecNumber>
    </recommendedName>
    <alternativeName>
        <fullName evidence="10">D-alanyl-D-alanine-adding enzyme</fullName>
    </alternativeName>
</protein>
<dbReference type="GO" id="GO:0047480">
    <property type="term" value="F:UDP-N-acetylmuramoyl-tripeptide-D-alanyl-D-alanine ligase activity"/>
    <property type="evidence" value="ECO:0007669"/>
    <property type="project" value="UniProtKB-UniRule"/>
</dbReference>
<dbReference type="PATRIC" id="fig|33036.3.peg.580"/>
<dbReference type="InterPro" id="IPR013221">
    <property type="entry name" value="Mur_ligase_cen"/>
</dbReference>
<keyword evidence="16" id="KW-1185">Reference proteome</keyword>
<dbReference type="GO" id="GO:0005737">
    <property type="term" value="C:cytoplasm"/>
    <property type="evidence" value="ECO:0007669"/>
    <property type="project" value="UniProtKB-SubCell"/>
</dbReference>
<dbReference type="Pfam" id="PF02875">
    <property type="entry name" value="Mur_ligase_C"/>
    <property type="match status" value="1"/>
</dbReference>
<dbReference type="InterPro" id="IPR000713">
    <property type="entry name" value="Mur_ligase_N"/>
</dbReference>
<dbReference type="InterPro" id="IPR035911">
    <property type="entry name" value="MurE/MurF_N"/>
</dbReference>
<evidence type="ECO:0000313" key="15">
    <source>
        <dbReference type="EMBL" id="KWZ78570.1"/>
    </source>
</evidence>
<dbReference type="InterPro" id="IPR005863">
    <property type="entry name" value="UDP-N-AcMur_synth"/>
</dbReference>
<dbReference type="InterPro" id="IPR051046">
    <property type="entry name" value="MurCDEF_CellWall_CoF430Synth"/>
</dbReference>
<dbReference type="UniPathway" id="UPA00219"/>
<name>A0A133KGB9_9FIRM</name>
<keyword evidence="9 10" id="KW-0961">Cell wall biogenesis/degradation</keyword>
<dbReference type="EMBL" id="LRPM01000022">
    <property type="protein sequence ID" value="KWZ78570.1"/>
    <property type="molecule type" value="Genomic_DNA"/>
</dbReference>
<dbReference type="Gene3D" id="3.90.190.20">
    <property type="entry name" value="Mur ligase, C-terminal domain"/>
    <property type="match status" value="1"/>
</dbReference>
<dbReference type="OrthoDB" id="9801978at2"/>
<comment type="function">
    <text evidence="10 11">Involved in cell wall formation. Catalyzes the final step in the synthesis of UDP-N-acetylmuramoyl-pentapeptide, the precursor of murein.</text>
</comment>
<proteinExistence type="inferred from homology"/>
<evidence type="ECO:0000256" key="5">
    <source>
        <dbReference type="ARBA" id="ARBA00022840"/>
    </source>
</evidence>
<dbReference type="GO" id="GO:0008766">
    <property type="term" value="F:UDP-N-acetylmuramoylalanyl-D-glutamyl-2,6-diaminopimelate-D-alanyl-D-alanine ligase activity"/>
    <property type="evidence" value="ECO:0007669"/>
    <property type="project" value="RHEA"/>
</dbReference>
<feature type="domain" description="Mur ligase central" evidence="14">
    <location>
        <begin position="113"/>
        <end position="295"/>
    </location>
</feature>
<keyword evidence="1 10" id="KW-0963">Cytoplasm</keyword>